<dbReference type="AlphaFoldDB" id="A0AAX6HY10"/>
<protein>
    <submittedName>
        <fullName evidence="1">Uncharacterized protein</fullName>
    </submittedName>
</protein>
<keyword evidence="2" id="KW-1185">Reference proteome</keyword>
<reference evidence="1" key="2">
    <citation type="submission" date="2023-04" db="EMBL/GenBank/DDBJ databases">
        <authorList>
            <person name="Bruccoleri R.E."/>
            <person name="Oakeley E.J."/>
            <person name="Faust A.-M."/>
            <person name="Dessus-Babus S."/>
            <person name="Altorfer M."/>
            <person name="Burckhardt D."/>
            <person name="Oertli M."/>
            <person name="Naumann U."/>
            <person name="Petersen F."/>
            <person name="Wong J."/>
        </authorList>
    </citation>
    <scope>NUCLEOTIDE SEQUENCE</scope>
    <source>
        <strain evidence="1">GSM-AAB239-AS_SAM_17_03QT</strain>
        <tissue evidence="1">Leaf</tissue>
    </source>
</reference>
<organism evidence="1 2">
    <name type="scientific">Iris pallida</name>
    <name type="common">Sweet iris</name>
    <dbReference type="NCBI Taxonomy" id="29817"/>
    <lineage>
        <taxon>Eukaryota</taxon>
        <taxon>Viridiplantae</taxon>
        <taxon>Streptophyta</taxon>
        <taxon>Embryophyta</taxon>
        <taxon>Tracheophyta</taxon>
        <taxon>Spermatophyta</taxon>
        <taxon>Magnoliopsida</taxon>
        <taxon>Liliopsida</taxon>
        <taxon>Asparagales</taxon>
        <taxon>Iridaceae</taxon>
        <taxon>Iridoideae</taxon>
        <taxon>Irideae</taxon>
        <taxon>Iris</taxon>
    </lineage>
</organism>
<dbReference type="Proteomes" id="UP001140949">
    <property type="component" value="Unassembled WGS sequence"/>
</dbReference>
<evidence type="ECO:0000313" key="1">
    <source>
        <dbReference type="EMBL" id="KAJ6845437.1"/>
    </source>
</evidence>
<evidence type="ECO:0000313" key="2">
    <source>
        <dbReference type="Proteomes" id="UP001140949"/>
    </source>
</evidence>
<reference evidence="1" key="1">
    <citation type="journal article" date="2023" name="GigaByte">
        <title>Genome assembly of the bearded iris, Iris pallida Lam.</title>
        <authorList>
            <person name="Bruccoleri R.E."/>
            <person name="Oakeley E.J."/>
            <person name="Faust A.M.E."/>
            <person name="Altorfer M."/>
            <person name="Dessus-Babus S."/>
            <person name="Burckhardt D."/>
            <person name="Oertli M."/>
            <person name="Naumann U."/>
            <person name="Petersen F."/>
            <person name="Wong J."/>
        </authorList>
    </citation>
    <scope>NUCLEOTIDE SEQUENCE</scope>
    <source>
        <strain evidence="1">GSM-AAB239-AS_SAM_17_03QT</strain>
    </source>
</reference>
<proteinExistence type="predicted"/>
<dbReference type="EMBL" id="JANAVB010006199">
    <property type="protein sequence ID" value="KAJ6845437.1"/>
    <property type="molecule type" value="Genomic_DNA"/>
</dbReference>
<sequence length="60" mass="6845">MEGGPFVLPRLTLLWSFIPNRLDWICRTSALKCDLVVCLPTWILATWGMFGSLKFDMKVG</sequence>
<gene>
    <name evidence="1" type="ORF">M6B38_286940</name>
</gene>
<accession>A0AAX6HY10</accession>
<comment type="caution">
    <text evidence="1">The sequence shown here is derived from an EMBL/GenBank/DDBJ whole genome shotgun (WGS) entry which is preliminary data.</text>
</comment>
<name>A0AAX6HY10_IRIPA</name>